<dbReference type="GeneID" id="28770667"/>
<dbReference type="AlphaFoldDB" id="A0A177CFK7"/>
<dbReference type="RefSeq" id="XP_018035872.1">
    <property type="nucleotide sequence ID" value="XM_018187181.1"/>
</dbReference>
<feature type="region of interest" description="Disordered" evidence="1">
    <location>
        <begin position="1"/>
        <end position="36"/>
    </location>
</feature>
<gene>
    <name evidence="2" type="ORF">CC84DRAFT_723945</name>
</gene>
<sequence length="184" mass="19704">MPQEAHPHTMQLETNPGAATKPAARLDRTPVPSPIGIKMPRAHAEMPTWSNPGPLSRLSHPPSAHAHGWHAAHTLCTWQGSLSQCPSLLAHLKTACLAPSIARSSFITPWLHGDCSPCSASPRSRSPASLPVSSLFGILHSTVILAPRGMSRIAFDSQIYVYVHPPNSPPTTSGATRYTLHLLS</sequence>
<dbReference type="Proteomes" id="UP000077069">
    <property type="component" value="Unassembled WGS sequence"/>
</dbReference>
<proteinExistence type="predicted"/>
<name>A0A177CFK7_9PLEO</name>
<protein>
    <submittedName>
        <fullName evidence="2">Uncharacterized protein</fullName>
    </submittedName>
</protein>
<accession>A0A177CFK7</accession>
<dbReference type="InParanoid" id="A0A177CFK7"/>
<evidence type="ECO:0000313" key="3">
    <source>
        <dbReference type="Proteomes" id="UP000077069"/>
    </source>
</evidence>
<evidence type="ECO:0000313" key="2">
    <source>
        <dbReference type="EMBL" id="OAG05507.1"/>
    </source>
</evidence>
<keyword evidence="3" id="KW-1185">Reference proteome</keyword>
<organism evidence="2 3">
    <name type="scientific">Paraphaeosphaeria sporulosa</name>
    <dbReference type="NCBI Taxonomy" id="1460663"/>
    <lineage>
        <taxon>Eukaryota</taxon>
        <taxon>Fungi</taxon>
        <taxon>Dikarya</taxon>
        <taxon>Ascomycota</taxon>
        <taxon>Pezizomycotina</taxon>
        <taxon>Dothideomycetes</taxon>
        <taxon>Pleosporomycetidae</taxon>
        <taxon>Pleosporales</taxon>
        <taxon>Massarineae</taxon>
        <taxon>Didymosphaeriaceae</taxon>
        <taxon>Paraphaeosphaeria</taxon>
    </lineage>
</organism>
<evidence type="ECO:0000256" key="1">
    <source>
        <dbReference type="SAM" id="MobiDB-lite"/>
    </source>
</evidence>
<reference evidence="2 3" key="1">
    <citation type="submission" date="2016-05" db="EMBL/GenBank/DDBJ databases">
        <title>Comparative analysis of secretome profiles of manganese(II)-oxidizing ascomycete fungi.</title>
        <authorList>
            <consortium name="DOE Joint Genome Institute"/>
            <person name="Zeiner C.A."/>
            <person name="Purvine S.O."/>
            <person name="Zink E.M."/>
            <person name="Wu S."/>
            <person name="Pasa-Tolic L."/>
            <person name="Chaput D.L."/>
            <person name="Haridas S."/>
            <person name="Grigoriev I.V."/>
            <person name="Santelli C.M."/>
            <person name="Hansel C.M."/>
        </authorList>
    </citation>
    <scope>NUCLEOTIDE SEQUENCE [LARGE SCALE GENOMIC DNA]</scope>
    <source>
        <strain evidence="2 3">AP3s5-JAC2a</strain>
    </source>
</reference>
<dbReference type="EMBL" id="KV441552">
    <property type="protein sequence ID" value="OAG05507.1"/>
    <property type="molecule type" value="Genomic_DNA"/>
</dbReference>